<feature type="zinc finger region" description="C3H1-type" evidence="5">
    <location>
        <begin position="86"/>
        <end position="113"/>
    </location>
</feature>
<sequence length="171" mass="20114">MEPIKTVNDEEIVYVVETNSPDVYNFETFPQEFENEEEFRPLNNFDSRGRGNKVVVIVVICVNAIVLCPMRQYLIAGLGMKNKSSESDEKVCQYFYQSKCLKENNCTYSHQRLNGCKMKLCKFYLIDCCSKEDRCTFMHSEFLCKYYHTGMKFYSGVNCWFSHAKLDKEQK</sequence>
<dbReference type="AlphaFoldDB" id="A0A9P0NCS0"/>
<dbReference type="EMBL" id="OU899034">
    <property type="protein sequence ID" value="CAH1712507.1"/>
    <property type="molecule type" value="Genomic_DNA"/>
</dbReference>
<evidence type="ECO:0000313" key="8">
    <source>
        <dbReference type="EMBL" id="CAH1712507.1"/>
    </source>
</evidence>
<evidence type="ECO:0000313" key="9">
    <source>
        <dbReference type="Proteomes" id="UP001154329"/>
    </source>
</evidence>
<keyword evidence="2" id="KW-0677">Repeat</keyword>
<dbReference type="PANTHER" id="PTHR13119:SF12">
    <property type="entry name" value="PROTEIN SUPPRESSOR OF SABLE"/>
    <property type="match status" value="1"/>
</dbReference>
<feature type="domain" description="C3H1-type" evidence="7">
    <location>
        <begin position="115"/>
        <end position="142"/>
    </location>
</feature>
<keyword evidence="9" id="KW-1185">Reference proteome</keyword>
<dbReference type="SUPFAM" id="SSF90229">
    <property type="entry name" value="CCCH zinc finger"/>
    <property type="match status" value="3"/>
</dbReference>
<keyword evidence="6" id="KW-0812">Transmembrane</keyword>
<keyword evidence="3 5" id="KW-0863">Zinc-finger</keyword>
<keyword evidence="6" id="KW-1133">Transmembrane helix</keyword>
<evidence type="ECO:0000256" key="1">
    <source>
        <dbReference type="ARBA" id="ARBA00022723"/>
    </source>
</evidence>
<organism evidence="8 9">
    <name type="scientific">Aphis gossypii</name>
    <name type="common">Cotton aphid</name>
    <dbReference type="NCBI Taxonomy" id="80765"/>
    <lineage>
        <taxon>Eukaryota</taxon>
        <taxon>Metazoa</taxon>
        <taxon>Ecdysozoa</taxon>
        <taxon>Arthropoda</taxon>
        <taxon>Hexapoda</taxon>
        <taxon>Insecta</taxon>
        <taxon>Pterygota</taxon>
        <taxon>Neoptera</taxon>
        <taxon>Paraneoptera</taxon>
        <taxon>Hemiptera</taxon>
        <taxon>Sternorrhyncha</taxon>
        <taxon>Aphidomorpha</taxon>
        <taxon>Aphidoidea</taxon>
        <taxon>Aphididae</taxon>
        <taxon>Aphidini</taxon>
        <taxon>Aphis</taxon>
        <taxon>Aphis</taxon>
    </lineage>
</organism>
<evidence type="ECO:0000256" key="2">
    <source>
        <dbReference type="ARBA" id="ARBA00022737"/>
    </source>
</evidence>
<feature type="domain" description="C3H1-type" evidence="7">
    <location>
        <begin position="86"/>
        <end position="113"/>
    </location>
</feature>
<proteinExistence type="predicted"/>
<dbReference type="GO" id="GO:0045892">
    <property type="term" value="P:negative regulation of DNA-templated transcription"/>
    <property type="evidence" value="ECO:0007669"/>
    <property type="project" value="InterPro"/>
</dbReference>
<dbReference type="Gene3D" id="4.10.1000.10">
    <property type="entry name" value="Zinc finger, CCCH-type"/>
    <property type="match status" value="1"/>
</dbReference>
<reference evidence="8" key="2">
    <citation type="submission" date="2022-10" db="EMBL/GenBank/DDBJ databases">
        <authorList>
            <consortium name="ENA_rothamsted_submissions"/>
            <consortium name="culmorum"/>
            <person name="King R."/>
        </authorList>
    </citation>
    <scope>NUCLEOTIDE SEQUENCE</scope>
</reference>
<gene>
    <name evidence="8" type="ORF">APHIGO_LOCUS2033</name>
</gene>
<evidence type="ECO:0000256" key="6">
    <source>
        <dbReference type="SAM" id="Phobius"/>
    </source>
</evidence>
<evidence type="ECO:0000256" key="4">
    <source>
        <dbReference type="ARBA" id="ARBA00022833"/>
    </source>
</evidence>
<dbReference type="PANTHER" id="PTHR13119">
    <property type="entry name" value="ZINC FINGER CCCH DOMAIN-CONTAINING PROTEI"/>
    <property type="match status" value="1"/>
</dbReference>
<dbReference type="GO" id="GO:0005634">
    <property type="term" value="C:nucleus"/>
    <property type="evidence" value="ECO:0007669"/>
    <property type="project" value="TreeGrafter"/>
</dbReference>
<dbReference type="Proteomes" id="UP001154329">
    <property type="component" value="Chromosome 1"/>
</dbReference>
<feature type="transmembrane region" description="Helical" evidence="6">
    <location>
        <begin position="54"/>
        <end position="74"/>
    </location>
</feature>
<dbReference type="SMART" id="SM00356">
    <property type="entry name" value="ZnF_C3H1"/>
    <property type="match status" value="2"/>
</dbReference>
<name>A0A9P0NCS0_APHGO</name>
<dbReference type="InterPro" id="IPR045124">
    <property type="entry name" value="Su(sable)-like"/>
</dbReference>
<evidence type="ECO:0000256" key="3">
    <source>
        <dbReference type="ARBA" id="ARBA00022771"/>
    </source>
</evidence>
<dbReference type="GO" id="GO:0008270">
    <property type="term" value="F:zinc ion binding"/>
    <property type="evidence" value="ECO:0007669"/>
    <property type="project" value="UniProtKB-KW"/>
</dbReference>
<keyword evidence="4 5" id="KW-0862">Zinc</keyword>
<reference evidence="8" key="1">
    <citation type="submission" date="2022-02" db="EMBL/GenBank/DDBJ databases">
        <authorList>
            <person name="King R."/>
        </authorList>
    </citation>
    <scope>NUCLEOTIDE SEQUENCE</scope>
</reference>
<keyword evidence="1 5" id="KW-0479">Metal-binding</keyword>
<evidence type="ECO:0000256" key="5">
    <source>
        <dbReference type="PROSITE-ProRule" id="PRU00723"/>
    </source>
</evidence>
<feature type="zinc finger region" description="C3H1-type" evidence="5">
    <location>
        <begin position="115"/>
        <end position="142"/>
    </location>
</feature>
<dbReference type="PROSITE" id="PS50103">
    <property type="entry name" value="ZF_C3H1"/>
    <property type="match status" value="2"/>
</dbReference>
<dbReference type="InterPro" id="IPR000571">
    <property type="entry name" value="Znf_CCCH"/>
</dbReference>
<dbReference type="InterPro" id="IPR036855">
    <property type="entry name" value="Znf_CCCH_sf"/>
</dbReference>
<dbReference type="GO" id="GO:0003723">
    <property type="term" value="F:RNA binding"/>
    <property type="evidence" value="ECO:0007669"/>
    <property type="project" value="InterPro"/>
</dbReference>
<evidence type="ECO:0000259" key="7">
    <source>
        <dbReference type="PROSITE" id="PS50103"/>
    </source>
</evidence>
<accession>A0A9P0NCS0</accession>
<keyword evidence="6" id="KW-0472">Membrane</keyword>
<protein>
    <recommendedName>
        <fullName evidence="7">C3H1-type domain-containing protein</fullName>
    </recommendedName>
</protein>